<sequence length="113" mass="12506">ETVQSEYSPEEQDAPQDNNEQEIVTGNHTHPGTSQTRGSPRRIIEADPNLSNLMFSSDDEASDEEAGVKATRTSNNTSRSEPPLQQSRPEELTSTGHDHISEDPQPKMHNVLI</sequence>
<evidence type="ECO:0000256" key="1">
    <source>
        <dbReference type="SAM" id="MobiDB-lite"/>
    </source>
</evidence>
<comment type="caution">
    <text evidence="2">The sequence shown here is derived from an EMBL/GenBank/DDBJ whole genome shotgun (WGS) entry which is preliminary data.</text>
</comment>
<feature type="compositionally biased region" description="Polar residues" evidence="1">
    <location>
        <begin position="71"/>
        <end position="87"/>
    </location>
</feature>
<feature type="non-terminal residue" evidence="2">
    <location>
        <position position="1"/>
    </location>
</feature>
<proteinExistence type="predicted"/>
<feature type="region of interest" description="Disordered" evidence="1">
    <location>
        <begin position="1"/>
        <end position="113"/>
    </location>
</feature>
<gene>
    <name evidence="2" type="ORF">AFUS01_LOCUS3311</name>
</gene>
<feature type="non-terminal residue" evidence="2">
    <location>
        <position position="113"/>
    </location>
</feature>
<keyword evidence="3" id="KW-1185">Reference proteome</keyword>
<organism evidence="2 3">
    <name type="scientific">Allacma fusca</name>
    <dbReference type="NCBI Taxonomy" id="39272"/>
    <lineage>
        <taxon>Eukaryota</taxon>
        <taxon>Metazoa</taxon>
        <taxon>Ecdysozoa</taxon>
        <taxon>Arthropoda</taxon>
        <taxon>Hexapoda</taxon>
        <taxon>Collembola</taxon>
        <taxon>Symphypleona</taxon>
        <taxon>Sminthuridae</taxon>
        <taxon>Allacma</taxon>
    </lineage>
</organism>
<dbReference type="EMBL" id="CAJVCH010019813">
    <property type="protein sequence ID" value="CAG7687667.1"/>
    <property type="molecule type" value="Genomic_DNA"/>
</dbReference>
<name>A0A8J2NIG4_9HEXA</name>
<evidence type="ECO:0000313" key="2">
    <source>
        <dbReference type="EMBL" id="CAG7687667.1"/>
    </source>
</evidence>
<accession>A0A8J2NIG4</accession>
<dbReference type="Proteomes" id="UP000708208">
    <property type="component" value="Unassembled WGS sequence"/>
</dbReference>
<evidence type="ECO:0000313" key="3">
    <source>
        <dbReference type="Proteomes" id="UP000708208"/>
    </source>
</evidence>
<feature type="compositionally biased region" description="Polar residues" evidence="1">
    <location>
        <begin position="15"/>
        <end position="38"/>
    </location>
</feature>
<feature type="compositionally biased region" description="Basic and acidic residues" evidence="1">
    <location>
        <begin position="88"/>
        <end position="106"/>
    </location>
</feature>
<protein>
    <submittedName>
        <fullName evidence="2">Uncharacterized protein</fullName>
    </submittedName>
</protein>
<dbReference type="AlphaFoldDB" id="A0A8J2NIG4"/>
<reference evidence="2" key="1">
    <citation type="submission" date="2021-06" db="EMBL/GenBank/DDBJ databases">
        <authorList>
            <person name="Hodson N. C."/>
            <person name="Mongue J. A."/>
            <person name="Jaron S. K."/>
        </authorList>
    </citation>
    <scope>NUCLEOTIDE SEQUENCE</scope>
</reference>